<feature type="region of interest" description="Disordered" evidence="1">
    <location>
        <begin position="1"/>
        <end position="32"/>
    </location>
</feature>
<comment type="caution">
    <text evidence="3">The sequence shown here is derived from an EMBL/GenBank/DDBJ whole genome shotgun (WGS) entry which is preliminary data.</text>
</comment>
<dbReference type="Proteomes" id="UP001214441">
    <property type="component" value="Unassembled WGS sequence"/>
</dbReference>
<feature type="domain" description="Cucumopine synthase C-terminal helical bundle" evidence="2">
    <location>
        <begin position="38"/>
        <end position="161"/>
    </location>
</feature>
<evidence type="ECO:0000313" key="3">
    <source>
        <dbReference type="EMBL" id="MDJ1131257.1"/>
    </source>
</evidence>
<dbReference type="Pfam" id="PF18631">
    <property type="entry name" value="Cucumopine_C"/>
    <property type="match status" value="1"/>
</dbReference>
<protein>
    <recommendedName>
        <fullName evidence="2">Cucumopine synthase C-terminal helical bundle domain-containing protein</fullName>
    </recommendedName>
</protein>
<dbReference type="Gene3D" id="2.40.100.20">
    <property type="match status" value="1"/>
</dbReference>
<reference evidence="3 4" key="1">
    <citation type="submission" date="2023-05" db="EMBL/GenBank/DDBJ databases">
        <title>Streptantibioticus silvisoli sp. nov., acidotolerant actinomycetes 1 from pine litter.</title>
        <authorList>
            <person name="Swiecimska M."/>
            <person name="Golinska P."/>
            <person name="Sangal V."/>
            <person name="Wachnowicz B."/>
            <person name="Goodfellow M."/>
        </authorList>
    </citation>
    <scope>NUCLEOTIDE SEQUENCE [LARGE SCALE GENOMIC DNA]</scope>
    <source>
        <strain evidence="3 4">DSM 42109</strain>
    </source>
</reference>
<evidence type="ECO:0000313" key="4">
    <source>
        <dbReference type="Proteomes" id="UP001214441"/>
    </source>
</evidence>
<evidence type="ECO:0000256" key="1">
    <source>
        <dbReference type="SAM" id="MobiDB-lite"/>
    </source>
</evidence>
<dbReference type="RefSeq" id="WP_274039087.1">
    <property type="nucleotide sequence ID" value="NZ_JANCPR020000004.1"/>
</dbReference>
<dbReference type="EMBL" id="JANCPR020000004">
    <property type="protein sequence ID" value="MDJ1131257.1"/>
    <property type="molecule type" value="Genomic_DNA"/>
</dbReference>
<gene>
    <name evidence="3" type="ORF">NMN56_004655</name>
</gene>
<name>A0ABT6ZQB9_9ACTN</name>
<feature type="compositionally biased region" description="Polar residues" evidence="1">
    <location>
        <begin position="1"/>
        <end position="14"/>
    </location>
</feature>
<sequence>MKASTDLVSKTTGDADTPHAPADGSEHPEGRLRDLTARLLTREPEEIRLLRTGGLAHQAGSYGQYFTTWDLANGILRDYSMNLYQWTRVAADPRVPVCTVQDMLRTVDPIYSSYLGYSGFETLARSAERVLGTQFEQRGPLVAELAELSGYVNRLTAWSHHAFPWHVGERYRYPEGGRRAQPCAYVPSQAAGPGPAREGAGEHRVPITLEWQPLGLTARAYVASDLNPRLAREFLDALPFTVLQDHAVVTGESMYAWTPLVSLAPTPVIERICDAPPGRLRYSQATGNKLVVQYGSTSETLSVPVLGNVEPEDAAVLRKVGPAVWESTFRSKEPVWLTVRSR</sequence>
<organism evidence="3 4">
    <name type="scientific">Streptomyces iconiensis</name>
    <dbReference type="NCBI Taxonomy" id="1384038"/>
    <lineage>
        <taxon>Bacteria</taxon>
        <taxon>Bacillati</taxon>
        <taxon>Actinomycetota</taxon>
        <taxon>Actinomycetes</taxon>
        <taxon>Kitasatosporales</taxon>
        <taxon>Streptomycetaceae</taxon>
        <taxon>Streptomyces</taxon>
    </lineage>
</organism>
<proteinExistence type="predicted"/>
<accession>A0ABT6ZQB9</accession>
<evidence type="ECO:0000259" key="2">
    <source>
        <dbReference type="Pfam" id="PF18631"/>
    </source>
</evidence>
<keyword evidence="4" id="KW-1185">Reference proteome</keyword>
<dbReference type="InterPro" id="IPR040602">
    <property type="entry name" value="Cucumopine_C"/>
</dbReference>